<feature type="non-terminal residue" evidence="1">
    <location>
        <position position="113"/>
    </location>
</feature>
<gene>
    <name evidence="1" type="ORF">KUCAC02_026441</name>
</gene>
<name>A0ACB9VWT0_CHAAC</name>
<dbReference type="EMBL" id="CM043799">
    <property type="protein sequence ID" value="KAI4804828.1"/>
    <property type="molecule type" value="Genomic_DNA"/>
</dbReference>
<organism evidence="1 2">
    <name type="scientific">Chaenocephalus aceratus</name>
    <name type="common">Blackfin icefish</name>
    <name type="synonym">Chaenichthys aceratus</name>
    <dbReference type="NCBI Taxonomy" id="36190"/>
    <lineage>
        <taxon>Eukaryota</taxon>
        <taxon>Metazoa</taxon>
        <taxon>Chordata</taxon>
        <taxon>Craniata</taxon>
        <taxon>Vertebrata</taxon>
        <taxon>Euteleostomi</taxon>
        <taxon>Actinopterygii</taxon>
        <taxon>Neopterygii</taxon>
        <taxon>Teleostei</taxon>
        <taxon>Neoteleostei</taxon>
        <taxon>Acanthomorphata</taxon>
        <taxon>Eupercaria</taxon>
        <taxon>Perciformes</taxon>
        <taxon>Notothenioidei</taxon>
        <taxon>Channichthyidae</taxon>
        <taxon>Chaenocephalus</taxon>
    </lineage>
</organism>
<comment type="caution">
    <text evidence="1">The sequence shown here is derived from an EMBL/GenBank/DDBJ whole genome shotgun (WGS) entry which is preliminary data.</text>
</comment>
<accession>A0ACB9VWT0</accession>
<reference evidence="1" key="1">
    <citation type="submission" date="2022-05" db="EMBL/GenBank/DDBJ databases">
        <title>Chromosome-level genome of Chaenocephalus aceratus.</title>
        <authorList>
            <person name="Park H."/>
        </authorList>
    </citation>
    <scope>NUCLEOTIDE SEQUENCE</scope>
    <source>
        <strain evidence="1">KU_202001</strain>
    </source>
</reference>
<sequence length="113" mass="13033">MPTADNHWILPSIHMRGGYFTLTRDIKLAAERKLRVDLAWLKHRKEERQGLPSITGSSDHYALLDVFHQCNSKDDGDLLRRIELVPELAGHINSQCAEQLFSGMRKNNYFLNT</sequence>
<proteinExistence type="predicted"/>
<dbReference type="Proteomes" id="UP001057452">
    <property type="component" value="Chromosome 15"/>
</dbReference>
<evidence type="ECO:0000313" key="2">
    <source>
        <dbReference type="Proteomes" id="UP001057452"/>
    </source>
</evidence>
<protein>
    <submittedName>
        <fullName evidence="1">Uncharacterized protein</fullName>
    </submittedName>
</protein>
<evidence type="ECO:0000313" key="1">
    <source>
        <dbReference type="EMBL" id="KAI4804828.1"/>
    </source>
</evidence>
<keyword evidence="2" id="KW-1185">Reference proteome</keyword>